<feature type="non-terminal residue" evidence="3">
    <location>
        <position position="1"/>
    </location>
</feature>
<evidence type="ECO:0000313" key="4">
    <source>
        <dbReference type="Proteomes" id="UP000281553"/>
    </source>
</evidence>
<dbReference type="GO" id="GO:0016491">
    <property type="term" value="F:oxidoreductase activity"/>
    <property type="evidence" value="ECO:0007669"/>
    <property type="project" value="InterPro"/>
</dbReference>
<dbReference type="Pfam" id="PF00248">
    <property type="entry name" value="Aldo_ket_red"/>
    <property type="match status" value="1"/>
</dbReference>
<dbReference type="SUPFAM" id="SSF51430">
    <property type="entry name" value="NAD(P)-linked oxidoreductase"/>
    <property type="match status" value="1"/>
</dbReference>
<dbReference type="Gene3D" id="3.20.20.100">
    <property type="entry name" value="NADP-dependent oxidoreductase domain"/>
    <property type="match status" value="1"/>
</dbReference>
<dbReference type="InterPro" id="IPR023210">
    <property type="entry name" value="NADP_OxRdtase_dom"/>
</dbReference>
<reference evidence="3 4" key="1">
    <citation type="submission" date="2018-11" db="EMBL/GenBank/DDBJ databases">
        <authorList>
            <consortium name="Pathogen Informatics"/>
        </authorList>
    </citation>
    <scope>NUCLEOTIDE SEQUENCE [LARGE SCALE GENOMIC DNA]</scope>
</reference>
<keyword evidence="4" id="KW-1185">Reference proteome</keyword>
<feature type="domain" description="NADP-dependent oxidoreductase" evidence="2">
    <location>
        <begin position="4"/>
        <end position="197"/>
    </location>
</feature>
<dbReference type="Proteomes" id="UP000281553">
    <property type="component" value="Unassembled WGS sequence"/>
</dbReference>
<sequence>AKPADLEKAILCAVDAGYRHIDCSPIFGNEDAVGIALQMKFAYGSVKREDMFITSKLWNDCHGKGKVRSACEESLKKLKLKFLDLYLIQWPTALQVQTNTNVSAANSSDLIFEDTPIEETWKEMEKLVDAGLVKSIGLSNFNETQIERVLKICTIKPVMLQIESSANFLNERLIEFAHSYGIQVTAYAPLGSPGMMQRVEGPSHGWKIESFKNFPIDETLGKRGQSVYARANCS</sequence>
<name>A0A3P7KVP6_DIBLA</name>
<dbReference type="InterPro" id="IPR036812">
    <property type="entry name" value="NAD(P)_OxRdtase_dom_sf"/>
</dbReference>
<dbReference type="PROSITE" id="PS00798">
    <property type="entry name" value="ALDOKETO_REDUCTASE_1"/>
    <property type="match status" value="1"/>
</dbReference>
<organism evidence="3 4">
    <name type="scientific">Dibothriocephalus latus</name>
    <name type="common">Fish tapeworm</name>
    <name type="synonym">Diphyllobothrium latum</name>
    <dbReference type="NCBI Taxonomy" id="60516"/>
    <lineage>
        <taxon>Eukaryota</taxon>
        <taxon>Metazoa</taxon>
        <taxon>Spiralia</taxon>
        <taxon>Lophotrochozoa</taxon>
        <taxon>Platyhelminthes</taxon>
        <taxon>Cestoda</taxon>
        <taxon>Eucestoda</taxon>
        <taxon>Diphyllobothriidea</taxon>
        <taxon>Diphyllobothriidae</taxon>
        <taxon>Dibothriocephalus</taxon>
    </lineage>
</organism>
<feature type="site" description="Lowers pKa of active site Tyr" evidence="1">
    <location>
        <position position="56"/>
    </location>
</feature>
<dbReference type="AlphaFoldDB" id="A0A3P7KVP6"/>
<accession>A0A3P7KVP6</accession>
<dbReference type="OrthoDB" id="416253at2759"/>
<dbReference type="InterPro" id="IPR020471">
    <property type="entry name" value="AKR"/>
</dbReference>
<gene>
    <name evidence="3" type="ORF">DILT_LOCUS4475</name>
</gene>
<evidence type="ECO:0000259" key="2">
    <source>
        <dbReference type="Pfam" id="PF00248"/>
    </source>
</evidence>
<protein>
    <recommendedName>
        <fullName evidence="2">NADP-dependent oxidoreductase domain-containing protein</fullName>
    </recommendedName>
</protein>
<dbReference type="PANTHER" id="PTHR11732">
    <property type="entry name" value="ALDO/KETO REDUCTASE"/>
    <property type="match status" value="1"/>
</dbReference>
<evidence type="ECO:0000256" key="1">
    <source>
        <dbReference type="PIRSR" id="PIRSR000097-3"/>
    </source>
</evidence>
<proteinExistence type="predicted"/>
<dbReference type="PROSITE" id="PS00062">
    <property type="entry name" value="ALDOKETO_REDUCTASE_2"/>
    <property type="match status" value="1"/>
</dbReference>
<dbReference type="InterPro" id="IPR018170">
    <property type="entry name" value="Aldo/ket_reductase_CS"/>
</dbReference>
<dbReference type="EMBL" id="UYRU01045541">
    <property type="protein sequence ID" value="VDN08644.1"/>
    <property type="molecule type" value="Genomic_DNA"/>
</dbReference>
<dbReference type="PRINTS" id="PR00069">
    <property type="entry name" value="ALDKETRDTASE"/>
</dbReference>
<evidence type="ECO:0000313" key="3">
    <source>
        <dbReference type="EMBL" id="VDN08644.1"/>
    </source>
</evidence>
<dbReference type="PIRSF" id="PIRSF000097">
    <property type="entry name" value="AKR"/>
    <property type="match status" value="1"/>
</dbReference>